<organism evidence="3 4">
    <name type="scientific">Limnohabitans lacus</name>
    <dbReference type="NCBI Taxonomy" id="3045173"/>
    <lineage>
        <taxon>Bacteria</taxon>
        <taxon>Pseudomonadati</taxon>
        <taxon>Pseudomonadota</taxon>
        <taxon>Betaproteobacteria</taxon>
        <taxon>Burkholderiales</taxon>
        <taxon>Comamonadaceae</taxon>
        <taxon>Limnohabitans</taxon>
    </lineage>
</organism>
<feature type="region of interest" description="Disordered" evidence="2">
    <location>
        <begin position="161"/>
        <end position="180"/>
    </location>
</feature>
<gene>
    <name evidence="3" type="ORF">QLQ16_04865</name>
</gene>
<evidence type="ECO:0000256" key="2">
    <source>
        <dbReference type="SAM" id="MobiDB-lite"/>
    </source>
</evidence>
<evidence type="ECO:0008006" key="5">
    <source>
        <dbReference type="Google" id="ProtNLM"/>
    </source>
</evidence>
<dbReference type="PROSITE" id="PS51257">
    <property type="entry name" value="PROKAR_LIPOPROTEIN"/>
    <property type="match status" value="1"/>
</dbReference>
<dbReference type="EMBL" id="JASGBH010000003">
    <property type="protein sequence ID" value="MDI9233165.1"/>
    <property type="molecule type" value="Genomic_DNA"/>
</dbReference>
<reference evidence="3" key="1">
    <citation type="submission" date="2023-05" db="EMBL/GenBank/DDBJ databases">
        <title>Limnohabitans sp. strain HM2-2 Genome sequencing and assembly.</title>
        <authorList>
            <person name="Jung Y."/>
        </authorList>
    </citation>
    <scope>NUCLEOTIDE SEQUENCE</scope>
    <source>
        <strain evidence="3">HM2-2</strain>
    </source>
</reference>
<comment type="caution">
    <text evidence="3">The sequence shown here is derived from an EMBL/GenBank/DDBJ whole genome shotgun (WGS) entry which is preliminary data.</text>
</comment>
<evidence type="ECO:0000256" key="1">
    <source>
        <dbReference type="SAM" id="Coils"/>
    </source>
</evidence>
<keyword evidence="1" id="KW-0175">Coiled coil</keyword>
<feature type="compositionally biased region" description="Basic and acidic residues" evidence="2">
    <location>
        <begin position="161"/>
        <end position="173"/>
    </location>
</feature>
<name>A0ABT6X4W8_9BURK</name>
<accession>A0ABT6X4W8</accession>
<feature type="coiled-coil region" evidence="1">
    <location>
        <begin position="117"/>
        <end position="147"/>
    </location>
</feature>
<protein>
    <recommendedName>
        <fullName evidence="5">DUF4124 domain-containing protein</fullName>
    </recommendedName>
</protein>
<evidence type="ECO:0000313" key="4">
    <source>
        <dbReference type="Proteomes" id="UP001431902"/>
    </source>
</evidence>
<evidence type="ECO:0000313" key="3">
    <source>
        <dbReference type="EMBL" id="MDI9233165.1"/>
    </source>
</evidence>
<dbReference type="Proteomes" id="UP001431902">
    <property type="component" value="Unassembled WGS sequence"/>
</dbReference>
<proteinExistence type="predicted"/>
<sequence>MRMTHSSAKKDGFGRPFFCHVLSVLGLGCLALPAFAQGAIYRCGQEYTNSPQGRTDCVRIHVPPAVTVIEGTRPNAGPLPARTTSEGGTALVPGQRTKADAVREPPAAQRERDVQARAILLQELAQAQQQQAQLQQAFKDSETAKQADKTLTVKAALERNQRDIDSLQRELARRPVAANP</sequence>
<keyword evidence="4" id="KW-1185">Reference proteome</keyword>